<reference evidence="4" key="2">
    <citation type="submission" date="2025-09" db="UniProtKB">
        <authorList>
            <consortium name="Ensembl"/>
        </authorList>
    </citation>
    <scope>IDENTIFICATION</scope>
</reference>
<evidence type="ECO:0000256" key="3">
    <source>
        <dbReference type="PROSITE-ProRule" id="PRU00339"/>
    </source>
</evidence>
<dbReference type="GO" id="GO:0030544">
    <property type="term" value="F:Hsp70 protein binding"/>
    <property type="evidence" value="ECO:0007669"/>
    <property type="project" value="TreeGrafter"/>
</dbReference>
<sequence length="205" mass="23418">MDPRKSSSNMQARVKPCLNFANSEDRLFLRESMESLNHSFSLTRNSICEADDEPLEDASKENVWEIWNDETEHYQNGTEEVGYISDEIRNQISDKNKKAFEVLAKGELQKALDLFTEVIELNPHVPSSYVNRANVFMQLQEPNEALKDCNIAIELDPKSVESLRLRGKAFKNLGRLRAAACDLALLPVWSQEEISVLQVEIHLPQ</sequence>
<evidence type="ECO:0000256" key="2">
    <source>
        <dbReference type="ARBA" id="ARBA00022803"/>
    </source>
</evidence>
<dbReference type="AlphaFoldDB" id="A0A8D0KDN4"/>
<keyword evidence="1" id="KW-0677">Repeat</keyword>
<dbReference type="Pfam" id="PF00515">
    <property type="entry name" value="TPR_1"/>
    <property type="match status" value="1"/>
</dbReference>
<evidence type="ECO:0000313" key="5">
    <source>
        <dbReference type="Proteomes" id="UP000694421"/>
    </source>
</evidence>
<feature type="repeat" description="TPR" evidence="3">
    <location>
        <begin position="126"/>
        <end position="159"/>
    </location>
</feature>
<evidence type="ECO:0000313" key="4">
    <source>
        <dbReference type="Ensembl" id="ENSSMRP00000021498.1"/>
    </source>
</evidence>
<dbReference type="SUPFAM" id="SSF48452">
    <property type="entry name" value="TPR-like"/>
    <property type="match status" value="1"/>
</dbReference>
<evidence type="ECO:0000256" key="1">
    <source>
        <dbReference type="ARBA" id="ARBA00022737"/>
    </source>
</evidence>
<accession>A0A8D0KDN4</accession>
<dbReference type="SMART" id="SM00028">
    <property type="entry name" value="TPR"/>
    <property type="match status" value="2"/>
</dbReference>
<dbReference type="InterPro" id="IPR019734">
    <property type="entry name" value="TPR_rpt"/>
</dbReference>
<keyword evidence="2 3" id="KW-0802">TPR repeat</keyword>
<keyword evidence="5" id="KW-1185">Reference proteome</keyword>
<dbReference type="Gene3D" id="1.25.40.10">
    <property type="entry name" value="Tetratricopeptide repeat domain"/>
    <property type="match status" value="1"/>
</dbReference>
<name>A0A8D0KDN4_SALMN</name>
<dbReference type="PANTHER" id="PTHR45883:SF2">
    <property type="entry name" value="HSC70-INTERACTING PROTEIN"/>
    <property type="match status" value="1"/>
</dbReference>
<organism evidence="4 5">
    <name type="scientific">Salvator merianae</name>
    <name type="common">Argentine black and white tegu</name>
    <name type="synonym">Tupinambis merianae</name>
    <dbReference type="NCBI Taxonomy" id="96440"/>
    <lineage>
        <taxon>Eukaryota</taxon>
        <taxon>Metazoa</taxon>
        <taxon>Chordata</taxon>
        <taxon>Craniata</taxon>
        <taxon>Vertebrata</taxon>
        <taxon>Euteleostomi</taxon>
        <taxon>Lepidosauria</taxon>
        <taxon>Squamata</taxon>
        <taxon>Bifurcata</taxon>
        <taxon>Unidentata</taxon>
        <taxon>Episquamata</taxon>
        <taxon>Laterata</taxon>
        <taxon>Teiioidea</taxon>
        <taxon>Teiidae</taxon>
        <taxon>Salvator</taxon>
    </lineage>
</organism>
<dbReference type="Ensembl" id="ENSSMRT00000025189.1">
    <property type="protein sequence ID" value="ENSSMRP00000021498.1"/>
    <property type="gene ID" value="ENSSMRG00000016729.1"/>
</dbReference>
<proteinExistence type="predicted"/>
<dbReference type="GeneTree" id="ENSGT01010000224040"/>
<dbReference type="PANTHER" id="PTHR45883">
    <property type="entry name" value="HSC70-INTERACTING PROTEIN"/>
    <property type="match status" value="1"/>
</dbReference>
<reference evidence="4" key="1">
    <citation type="submission" date="2025-08" db="UniProtKB">
        <authorList>
            <consortium name="Ensembl"/>
        </authorList>
    </citation>
    <scope>IDENTIFICATION</scope>
</reference>
<dbReference type="InterPro" id="IPR011990">
    <property type="entry name" value="TPR-like_helical_dom_sf"/>
</dbReference>
<dbReference type="Proteomes" id="UP000694421">
    <property type="component" value="Unplaced"/>
</dbReference>
<evidence type="ECO:0008006" key="6">
    <source>
        <dbReference type="Google" id="ProtNLM"/>
    </source>
</evidence>
<dbReference type="PROSITE" id="PS50005">
    <property type="entry name" value="TPR"/>
    <property type="match status" value="1"/>
</dbReference>
<protein>
    <recommendedName>
        <fullName evidence="6">Tetratricopeptide repeat protein</fullName>
    </recommendedName>
</protein>